<gene>
    <name evidence="1" type="ORF">F5148DRAFT_1164022</name>
</gene>
<evidence type="ECO:0000313" key="1">
    <source>
        <dbReference type="EMBL" id="KAI9512323.1"/>
    </source>
</evidence>
<evidence type="ECO:0000313" key="2">
    <source>
        <dbReference type="Proteomes" id="UP001207468"/>
    </source>
</evidence>
<dbReference type="Proteomes" id="UP001207468">
    <property type="component" value="Unassembled WGS sequence"/>
</dbReference>
<organism evidence="1 2">
    <name type="scientific">Russula earlei</name>
    <dbReference type="NCBI Taxonomy" id="71964"/>
    <lineage>
        <taxon>Eukaryota</taxon>
        <taxon>Fungi</taxon>
        <taxon>Dikarya</taxon>
        <taxon>Basidiomycota</taxon>
        <taxon>Agaricomycotina</taxon>
        <taxon>Agaricomycetes</taxon>
        <taxon>Russulales</taxon>
        <taxon>Russulaceae</taxon>
        <taxon>Russula</taxon>
    </lineage>
</organism>
<comment type="caution">
    <text evidence="1">The sequence shown here is derived from an EMBL/GenBank/DDBJ whole genome shotgun (WGS) entry which is preliminary data.</text>
</comment>
<sequence>MQLPRRVPWTTLAELDQLCSWVYRDDDRDSSRDRAIERLSAWRFMTPLPHALESLLSILVAIRQDDGNARADAAPTSSLSLRQSYATALIRLVNGLVDPLQAGTYARSILSIASQIGLPAWLVELRHAATHEDLPSLELLREGAKESLTWLLHNYFVPTLSPSVAPEQQASSAAKPAIVVRPVDPLLTRYKSLLKTVSRDTSLRARHAADISGVLREVERWLAEARVAAAAAAAHAIEPASPPTSPPSSALAAAAIGDGDDRAGDDEEEELEPREAWALERFCDALLAKGALVPVSRKKRVASKGRPHHPPSSLLAIWIPLLESVAANHAHFPTVLTSHIIMRLLSADADADAADEDDDHDAHGAHDAPTLTGTAVLAAAERASHDVCLAAWAAWLVEWRRGNAHDDDSEADVAARRQDAFFQLVQALAAVPARATARTSSNSSGRSSHPGCVRHSTTSSDRTEKKKYNRRRRATRRHFSRHLERGRGRGCGLNRGRLERGGPRCDGGA</sequence>
<dbReference type="EMBL" id="JAGFNK010000010">
    <property type="protein sequence ID" value="KAI9512323.1"/>
    <property type="molecule type" value="Genomic_DNA"/>
</dbReference>
<reference evidence="1" key="1">
    <citation type="submission" date="2021-03" db="EMBL/GenBank/DDBJ databases">
        <title>Evolutionary priming and transition to the ectomycorrhizal habit in an iconic lineage of mushroom-forming fungi: is preadaptation a requirement?</title>
        <authorList>
            <consortium name="DOE Joint Genome Institute"/>
            <person name="Looney B.P."/>
            <person name="Miyauchi S."/>
            <person name="Morin E."/>
            <person name="Drula E."/>
            <person name="Courty P.E."/>
            <person name="Chicoki N."/>
            <person name="Fauchery L."/>
            <person name="Kohler A."/>
            <person name="Kuo A."/>
            <person name="LaButti K."/>
            <person name="Pangilinan J."/>
            <person name="Lipzen A."/>
            <person name="Riley R."/>
            <person name="Andreopoulos W."/>
            <person name="He G."/>
            <person name="Johnson J."/>
            <person name="Barry K.W."/>
            <person name="Grigoriev I.V."/>
            <person name="Nagy L."/>
            <person name="Hibbett D."/>
            <person name="Henrissat B."/>
            <person name="Matheny P.B."/>
            <person name="Labbe J."/>
            <person name="Martin A.F."/>
        </authorList>
    </citation>
    <scope>NUCLEOTIDE SEQUENCE</scope>
    <source>
        <strain evidence="1">BPL698</strain>
    </source>
</reference>
<keyword evidence="2" id="KW-1185">Reference proteome</keyword>
<accession>A0ACC0UKZ8</accession>
<proteinExistence type="predicted"/>
<protein>
    <submittedName>
        <fullName evidence="1">Las1-domain-containing protein</fullName>
    </submittedName>
</protein>
<name>A0ACC0UKZ8_9AGAM</name>
<feature type="non-terminal residue" evidence="1">
    <location>
        <position position="509"/>
    </location>
</feature>